<proteinExistence type="predicted"/>
<comment type="caution">
    <text evidence="1">The sequence shown here is derived from an EMBL/GenBank/DDBJ whole genome shotgun (WGS) entry which is preliminary data.</text>
</comment>
<dbReference type="RefSeq" id="WP_268906001.1">
    <property type="nucleotide sequence ID" value="NZ_BNJJ01000010.1"/>
</dbReference>
<sequence length="44" mass="5035">MRPIKQKVFAYITHQRRVLLFTHTFSPEAGIQVPAGTLEPGERI</sequence>
<keyword evidence="2" id="KW-1185">Reference proteome</keyword>
<gene>
    <name evidence="1" type="ORF">KSZ_37210</name>
</gene>
<dbReference type="EMBL" id="BNJJ01000010">
    <property type="protein sequence ID" value="GHO85715.1"/>
    <property type="molecule type" value="Genomic_DNA"/>
</dbReference>
<accession>A0ABQ3VHQ8</accession>
<organism evidence="1 2">
    <name type="scientific">Dictyobacter formicarum</name>
    <dbReference type="NCBI Taxonomy" id="2778368"/>
    <lineage>
        <taxon>Bacteria</taxon>
        <taxon>Bacillati</taxon>
        <taxon>Chloroflexota</taxon>
        <taxon>Ktedonobacteria</taxon>
        <taxon>Ktedonobacterales</taxon>
        <taxon>Dictyobacteraceae</taxon>
        <taxon>Dictyobacter</taxon>
    </lineage>
</organism>
<evidence type="ECO:0008006" key="3">
    <source>
        <dbReference type="Google" id="ProtNLM"/>
    </source>
</evidence>
<protein>
    <recommendedName>
        <fullName evidence="3">Nudix hydrolase domain-containing protein</fullName>
    </recommendedName>
</protein>
<evidence type="ECO:0000313" key="1">
    <source>
        <dbReference type="EMBL" id="GHO85715.1"/>
    </source>
</evidence>
<dbReference type="Proteomes" id="UP000635565">
    <property type="component" value="Unassembled WGS sequence"/>
</dbReference>
<reference evidence="1 2" key="1">
    <citation type="journal article" date="2021" name="Int. J. Syst. Evol. Microbiol.">
        <title>Reticulibacter mediterranei gen. nov., sp. nov., within the new family Reticulibacteraceae fam. nov., and Ktedonospora formicarum gen. nov., sp. nov., Ktedonobacter robiniae sp. nov., Dictyobacter formicarum sp. nov. and Dictyobacter arantiisoli sp. nov., belonging to the class Ktedonobacteria.</title>
        <authorList>
            <person name="Yabe S."/>
            <person name="Zheng Y."/>
            <person name="Wang C.M."/>
            <person name="Sakai Y."/>
            <person name="Abe K."/>
            <person name="Yokota A."/>
            <person name="Donadio S."/>
            <person name="Cavaletti L."/>
            <person name="Monciardini P."/>
        </authorList>
    </citation>
    <scope>NUCLEOTIDE SEQUENCE [LARGE SCALE GENOMIC DNA]</scope>
    <source>
        <strain evidence="1 2">SOSP1-9</strain>
    </source>
</reference>
<name>A0ABQ3VHQ8_9CHLR</name>
<evidence type="ECO:0000313" key="2">
    <source>
        <dbReference type="Proteomes" id="UP000635565"/>
    </source>
</evidence>